<reference evidence="1 2" key="1">
    <citation type="submission" date="2013-11" db="EMBL/GenBank/DDBJ databases">
        <title>Genome sequencing of Stegodyphus mimosarum.</title>
        <authorList>
            <person name="Bechsgaard J."/>
        </authorList>
    </citation>
    <scope>NUCLEOTIDE SEQUENCE [LARGE SCALE GENOMIC DNA]</scope>
</reference>
<gene>
    <name evidence="1" type="ORF">X975_26107</name>
</gene>
<accession>A0A087SX50</accession>
<feature type="non-terminal residue" evidence="1">
    <location>
        <position position="39"/>
    </location>
</feature>
<keyword evidence="2" id="KW-1185">Reference proteome</keyword>
<dbReference type="AlphaFoldDB" id="A0A087SX50"/>
<sequence>MELTINTQKYRSDILDPIVRPYAAITGDTFILQADNCRS</sequence>
<organism evidence="1 2">
    <name type="scientific">Stegodyphus mimosarum</name>
    <name type="common">African social velvet spider</name>
    <dbReference type="NCBI Taxonomy" id="407821"/>
    <lineage>
        <taxon>Eukaryota</taxon>
        <taxon>Metazoa</taxon>
        <taxon>Ecdysozoa</taxon>
        <taxon>Arthropoda</taxon>
        <taxon>Chelicerata</taxon>
        <taxon>Arachnida</taxon>
        <taxon>Araneae</taxon>
        <taxon>Araneomorphae</taxon>
        <taxon>Entelegynae</taxon>
        <taxon>Eresoidea</taxon>
        <taxon>Eresidae</taxon>
        <taxon>Stegodyphus</taxon>
    </lineage>
</organism>
<evidence type="ECO:0000313" key="1">
    <source>
        <dbReference type="EMBL" id="KFM57439.1"/>
    </source>
</evidence>
<proteinExistence type="predicted"/>
<protein>
    <submittedName>
        <fullName evidence="1">Uncharacterized protein</fullName>
    </submittedName>
</protein>
<dbReference type="Proteomes" id="UP000054359">
    <property type="component" value="Unassembled WGS sequence"/>
</dbReference>
<name>A0A087SX50_STEMI</name>
<evidence type="ECO:0000313" key="2">
    <source>
        <dbReference type="Proteomes" id="UP000054359"/>
    </source>
</evidence>
<dbReference type="EMBL" id="KK112359">
    <property type="protein sequence ID" value="KFM57439.1"/>
    <property type="molecule type" value="Genomic_DNA"/>
</dbReference>
<dbReference type="OrthoDB" id="6774279at2759"/>